<gene>
    <name evidence="1" type="ORF">C4N25_11065</name>
</gene>
<dbReference type="AlphaFoldDB" id="A0A329TI60"/>
<reference evidence="1 2" key="1">
    <citation type="submission" date="2018-02" db="EMBL/GenBank/DDBJ databases">
        <title>Complete genome sequencing of Faecalibacterium prausnitzii strains isolated from the human gut.</title>
        <authorList>
            <person name="Fitzgerald B.C."/>
            <person name="Shkoporov A.N."/>
            <person name="Ross P.R."/>
            <person name="Hill C."/>
        </authorList>
    </citation>
    <scope>NUCLEOTIDE SEQUENCE [LARGE SCALE GENOMIC DNA]</scope>
    <source>
        <strain evidence="1 2">APC942/8-14-2</strain>
    </source>
</reference>
<dbReference type="Proteomes" id="UP000251634">
    <property type="component" value="Unassembled WGS sequence"/>
</dbReference>
<organism evidence="1 2">
    <name type="scientific">Faecalibacterium prausnitzii</name>
    <dbReference type="NCBI Taxonomy" id="853"/>
    <lineage>
        <taxon>Bacteria</taxon>
        <taxon>Bacillati</taxon>
        <taxon>Bacillota</taxon>
        <taxon>Clostridia</taxon>
        <taxon>Eubacteriales</taxon>
        <taxon>Oscillospiraceae</taxon>
        <taxon>Faecalibacterium</taxon>
    </lineage>
</organism>
<proteinExistence type="predicted"/>
<sequence>MFSKNAVSLLAPNNGNPNLFSIGEGFGFFVFFGNDNSGSFPMAVCPKPYQKKDRITKVTTVKVS</sequence>
<name>A0A329TI60_9FIRM</name>
<evidence type="ECO:0000313" key="2">
    <source>
        <dbReference type="Proteomes" id="UP000251634"/>
    </source>
</evidence>
<evidence type="ECO:0000313" key="1">
    <source>
        <dbReference type="EMBL" id="RAW48648.1"/>
    </source>
</evidence>
<comment type="caution">
    <text evidence="1">The sequence shown here is derived from an EMBL/GenBank/DDBJ whole genome shotgun (WGS) entry which is preliminary data.</text>
</comment>
<accession>A0A329TI60</accession>
<dbReference type="EMBL" id="PRKZ01000008">
    <property type="protein sequence ID" value="RAW48648.1"/>
    <property type="molecule type" value="Genomic_DNA"/>
</dbReference>
<protein>
    <submittedName>
        <fullName evidence="1">Uncharacterized protein</fullName>
    </submittedName>
</protein>